<dbReference type="InterPro" id="IPR035906">
    <property type="entry name" value="MetI-like_sf"/>
</dbReference>
<comment type="subcellular location">
    <subcellularLocation>
        <location evidence="1 7">Cell membrane</location>
        <topology evidence="1 7">Multi-pass membrane protein</topology>
    </subcellularLocation>
</comment>
<keyword evidence="3" id="KW-1003">Cell membrane</keyword>
<evidence type="ECO:0000256" key="6">
    <source>
        <dbReference type="ARBA" id="ARBA00023136"/>
    </source>
</evidence>
<gene>
    <name evidence="9" type="ordered locus">TREAZ_0991</name>
</gene>
<proteinExistence type="inferred from homology"/>
<dbReference type="InterPro" id="IPR000515">
    <property type="entry name" value="MetI-like"/>
</dbReference>
<dbReference type="GO" id="GO:0005886">
    <property type="term" value="C:plasma membrane"/>
    <property type="evidence" value="ECO:0007669"/>
    <property type="project" value="UniProtKB-SubCell"/>
</dbReference>
<dbReference type="Proteomes" id="UP000009222">
    <property type="component" value="Chromosome"/>
</dbReference>
<dbReference type="GO" id="GO:0055085">
    <property type="term" value="P:transmembrane transport"/>
    <property type="evidence" value="ECO:0007669"/>
    <property type="project" value="InterPro"/>
</dbReference>
<dbReference type="Gene3D" id="1.10.3720.10">
    <property type="entry name" value="MetI-like"/>
    <property type="match status" value="1"/>
</dbReference>
<reference evidence="9 10" key="2">
    <citation type="journal article" date="2011" name="ISME J.">
        <title>RNA-seq reveals cooperative metabolic interactions between two termite-gut spirochete species in co-culture.</title>
        <authorList>
            <person name="Rosenthal A.Z."/>
            <person name="Matson E.G."/>
            <person name="Eldar A."/>
            <person name="Leadbetter J.R."/>
        </authorList>
    </citation>
    <scope>NUCLEOTIDE SEQUENCE [LARGE SCALE GENOMIC DNA]</scope>
    <source>
        <strain evidence="10">ATCC BAA-888 / DSM 13862 / ZAS-9</strain>
    </source>
</reference>
<evidence type="ECO:0000256" key="1">
    <source>
        <dbReference type="ARBA" id="ARBA00004651"/>
    </source>
</evidence>
<keyword evidence="6 7" id="KW-0472">Membrane</keyword>
<evidence type="ECO:0000313" key="10">
    <source>
        <dbReference type="Proteomes" id="UP000009222"/>
    </source>
</evidence>
<evidence type="ECO:0000259" key="8">
    <source>
        <dbReference type="PROSITE" id="PS50928"/>
    </source>
</evidence>
<evidence type="ECO:0000256" key="7">
    <source>
        <dbReference type="RuleBase" id="RU363032"/>
    </source>
</evidence>
<dbReference type="OrthoDB" id="9773467at2"/>
<feature type="transmembrane region" description="Helical" evidence="7">
    <location>
        <begin position="120"/>
        <end position="141"/>
    </location>
</feature>
<organism evidence="9 10">
    <name type="scientific">Leadbettera azotonutricia (strain ATCC BAA-888 / DSM 13862 / ZAS-9)</name>
    <name type="common">Treponema azotonutricium</name>
    <dbReference type="NCBI Taxonomy" id="545695"/>
    <lineage>
        <taxon>Bacteria</taxon>
        <taxon>Pseudomonadati</taxon>
        <taxon>Spirochaetota</taxon>
        <taxon>Spirochaetia</taxon>
        <taxon>Spirochaetales</taxon>
        <taxon>Breznakiellaceae</taxon>
        <taxon>Leadbettera</taxon>
    </lineage>
</organism>
<sequence length="256" mass="29509">MMLFPFWFMFIGGFRVTNQIASTHFSFLPENGFRYLSNFNKLFFDSMFPRAFLNTVFVSVLKTIGGLFFASMAGFAFEKFDFPGRRMLFYFVVATMMIPITVTMVPLYVQMSKMGWINTFFPLVFPGMISAYGIFIMRQYIQGVPNEVIYYSKIDGCGDFRTFIFIILPMVQPGLVVLSIILFMTSWNDFMWPMIILNDEKLYTITVTLRLFQSAFHFVDYGTILGGSFISALPMIIIFILLRERLLTGLVAGSVK</sequence>
<protein>
    <submittedName>
        <fullName evidence="9">ABC transporter, permease protein</fullName>
    </submittedName>
</protein>
<accession>F5Y891</accession>
<name>F5Y891_LEAAZ</name>
<dbReference type="STRING" id="545695.TREAZ_0991"/>
<evidence type="ECO:0000256" key="4">
    <source>
        <dbReference type="ARBA" id="ARBA00022692"/>
    </source>
</evidence>
<feature type="transmembrane region" description="Helical" evidence="7">
    <location>
        <begin position="162"/>
        <end position="184"/>
    </location>
</feature>
<comment type="similarity">
    <text evidence="7">Belongs to the binding-protein-dependent transport system permease family.</text>
</comment>
<dbReference type="eggNOG" id="COG0395">
    <property type="taxonomic scope" value="Bacteria"/>
</dbReference>
<keyword evidence="5 7" id="KW-1133">Transmembrane helix</keyword>
<feature type="transmembrane region" description="Helical" evidence="7">
    <location>
        <begin position="88"/>
        <end position="108"/>
    </location>
</feature>
<evidence type="ECO:0000256" key="2">
    <source>
        <dbReference type="ARBA" id="ARBA00022448"/>
    </source>
</evidence>
<dbReference type="PANTHER" id="PTHR43744:SF12">
    <property type="entry name" value="ABC TRANSPORTER PERMEASE PROTEIN MG189-RELATED"/>
    <property type="match status" value="1"/>
</dbReference>
<keyword evidence="4 7" id="KW-0812">Transmembrane</keyword>
<dbReference type="CDD" id="cd06261">
    <property type="entry name" value="TM_PBP2"/>
    <property type="match status" value="1"/>
</dbReference>
<reference evidence="10" key="1">
    <citation type="submission" date="2009-12" db="EMBL/GenBank/DDBJ databases">
        <title>Complete sequence of Treponema azotonutricium strain ZAS-9.</title>
        <authorList>
            <person name="Tetu S.G."/>
            <person name="Matson E."/>
            <person name="Ren Q."/>
            <person name="Seshadri R."/>
            <person name="Elbourne L."/>
            <person name="Hassan K.A."/>
            <person name="Durkin A."/>
            <person name="Radune D."/>
            <person name="Mohamoud Y."/>
            <person name="Shay R."/>
            <person name="Jin S."/>
            <person name="Zhang X."/>
            <person name="Lucey K."/>
            <person name="Ballor N.R."/>
            <person name="Ottesen E."/>
            <person name="Rosenthal R."/>
            <person name="Allen A."/>
            <person name="Leadbetter J.R."/>
            <person name="Paulsen I.T."/>
        </authorList>
    </citation>
    <scope>NUCLEOTIDE SEQUENCE [LARGE SCALE GENOMIC DNA]</scope>
    <source>
        <strain evidence="10">ATCC BAA-888 / DSM 13862 / ZAS-9</strain>
    </source>
</reference>
<evidence type="ECO:0000313" key="9">
    <source>
        <dbReference type="EMBL" id="AEF81244.1"/>
    </source>
</evidence>
<dbReference type="Pfam" id="PF00528">
    <property type="entry name" value="BPD_transp_1"/>
    <property type="match status" value="1"/>
</dbReference>
<feature type="transmembrane region" description="Helical" evidence="7">
    <location>
        <begin position="51"/>
        <end position="76"/>
    </location>
</feature>
<dbReference type="InParanoid" id="F5Y891"/>
<dbReference type="PROSITE" id="PS50928">
    <property type="entry name" value="ABC_TM1"/>
    <property type="match status" value="1"/>
</dbReference>
<dbReference type="KEGG" id="taz:TREAZ_0991"/>
<dbReference type="HOGENOM" id="CLU_016047_1_1_12"/>
<keyword evidence="10" id="KW-1185">Reference proteome</keyword>
<dbReference type="PANTHER" id="PTHR43744">
    <property type="entry name" value="ABC TRANSPORTER PERMEASE PROTEIN MG189-RELATED-RELATED"/>
    <property type="match status" value="1"/>
</dbReference>
<evidence type="ECO:0000256" key="5">
    <source>
        <dbReference type="ARBA" id="ARBA00022989"/>
    </source>
</evidence>
<feature type="domain" description="ABC transmembrane type-1" evidence="8">
    <location>
        <begin position="52"/>
        <end position="242"/>
    </location>
</feature>
<dbReference type="AlphaFoldDB" id="F5Y891"/>
<dbReference type="SUPFAM" id="SSF161098">
    <property type="entry name" value="MetI-like"/>
    <property type="match status" value="1"/>
</dbReference>
<keyword evidence="2 7" id="KW-0813">Transport</keyword>
<feature type="transmembrane region" description="Helical" evidence="7">
    <location>
        <begin position="221"/>
        <end position="242"/>
    </location>
</feature>
<dbReference type="EMBL" id="CP001841">
    <property type="protein sequence ID" value="AEF81244.1"/>
    <property type="molecule type" value="Genomic_DNA"/>
</dbReference>
<evidence type="ECO:0000256" key="3">
    <source>
        <dbReference type="ARBA" id="ARBA00022475"/>
    </source>
</evidence>